<dbReference type="InterPro" id="IPR001138">
    <property type="entry name" value="Zn2Cys6_DnaBD"/>
</dbReference>
<accession>A0A9P8P5I6</accession>
<feature type="region of interest" description="Disordered" evidence="7">
    <location>
        <begin position="455"/>
        <end position="488"/>
    </location>
</feature>
<dbReference type="GeneID" id="70236047"/>
<reference evidence="9" key="2">
    <citation type="submission" date="2021-01" db="EMBL/GenBank/DDBJ databases">
        <authorList>
            <person name="Schikora-Tamarit M.A."/>
        </authorList>
    </citation>
    <scope>NUCLEOTIDE SEQUENCE</scope>
    <source>
        <strain evidence="9">CBS6075</strain>
    </source>
</reference>
<feature type="domain" description="Zn(2)-C6 fungal-type" evidence="8">
    <location>
        <begin position="399"/>
        <end position="427"/>
    </location>
</feature>
<evidence type="ECO:0000256" key="3">
    <source>
        <dbReference type="ARBA" id="ARBA00023015"/>
    </source>
</evidence>
<evidence type="ECO:0000313" key="10">
    <source>
        <dbReference type="Proteomes" id="UP000769157"/>
    </source>
</evidence>
<dbReference type="CDD" id="cd00067">
    <property type="entry name" value="GAL4"/>
    <property type="match status" value="1"/>
</dbReference>
<dbReference type="InterPro" id="IPR052360">
    <property type="entry name" value="Transcr_Regulatory_Proteins"/>
</dbReference>
<dbReference type="InterPro" id="IPR036864">
    <property type="entry name" value="Zn2-C6_fun-type_DNA-bd_sf"/>
</dbReference>
<keyword evidence="4" id="KW-0238">DNA-binding</keyword>
<keyword evidence="10" id="KW-1185">Reference proteome</keyword>
<reference evidence="9" key="1">
    <citation type="journal article" date="2021" name="Open Biol.">
        <title>Shared evolutionary footprints suggest mitochondrial oxidative damage underlies multiple complex I losses in fungi.</title>
        <authorList>
            <person name="Schikora-Tamarit M.A."/>
            <person name="Marcet-Houben M."/>
            <person name="Nosek J."/>
            <person name="Gabaldon T."/>
        </authorList>
    </citation>
    <scope>NUCLEOTIDE SEQUENCE</scope>
    <source>
        <strain evidence="9">CBS6075</strain>
    </source>
</reference>
<protein>
    <recommendedName>
        <fullName evidence="8">Zn(2)-C6 fungal-type domain-containing protein</fullName>
    </recommendedName>
</protein>
<gene>
    <name evidence="9" type="ORF">OGAPHI_004082</name>
</gene>
<dbReference type="PROSITE" id="PS00463">
    <property type="entry name" value="ZN2_CY6_FUNGAL_1"/>
    <property type="match status" value="1"/>
</dbReference>
<evidence type="ECO:0000256" key="2">
    <source>
        <dbReference type="ARBA" id="ARBA00022833"/>
    </source>
</evidence>
<evidence type="ECO:0000256" key="1">
    <source>
        <dbReference type="ARBA" id="ARBA00022723"/>
    </source>
</evidence>
<dbReference type="PANTHER" id="PTHR36206:SF4">
    <property type="entry name" value="HYPOTHETICAL CONSERVED PROTEIN (EUROFUNG)-RELATED"/>
    <property type="match status" value="1"/>
</dbReference>
<organism evidence="9 10">
    <name type="scientific">Ogataea philodendri</name>
    <dbReference type="NCBI Taxonomy" id="1378263"/>
    <lineage>
        <taxon>Eukaryota</taxon>
        <taxon>Fungi</taxon>
        <taxon>Dikarya</taxon>
        <taxon>Ascomycota</taxon>
        <taxon>Saccharomycotina</taxon>
        <taxon>Pichiomycetes</taxon>
        <taxon>Pichiales</taxon>
        <taxon>Pichiaceae</taxon>
        <taxon>Ogataea</taxon>
    </lineage>
</organism>
<dbReference type="GO" id="GO:0003677">
    <property type="term" value="F:DNA binding"/>
    <property type="evidence" value="ECO:0007669"/>
    <property type="project" value="UniProtKB-KW"/>
</dbReference>
<sequence>MSFFETVMENDSFDRPGTGDVSVDLANHIVKTPLMSLDLNNMNIQTNGLKGELVNIPLNDLNGLRPDSRQTNSSGNFHSHMNTAFDPKFLDLYSTHSPKEVISPARLLYKNSNSTPRLVPSVSMVTPSAFNDVFKQSPLKLYSKSGTPQSASKMMFPRSIYDDVDMPQNWLGKETSNGDTTENMLSEGHAFVNLNESHFFVPSSLPGSQDTARVLSDSSFSKERVRSKFNVENISSLPSSRPASQSFKFPTFNIPADLKYSDKEYEFGMDHKREKKSKSNFPTVTNSFNPTPIPEQPVKKKRGRKPGSTNKKRKETLKKEDKSFRKKLKVRFPKKRKTHPSDIDPAVQLGLGDDEDSLENDDFDLNGSDGHRGHLAGGPEDMQDRMKRIRNRAPRSKNGCWTCRLRRKRCPEQRPVCSECVRLGLECDGYTVERPAFMRNSNAAKGKMEEIKTITLAKKKRGSKQRYEREQRLSGESPPSDGNIKVLS</sequence>
<dbReference type="RefSeq" id="XP_046061097.1">
    <property type="nucleotide sequence ID" value="XM_046205121.1"/>
</dbReference>
<keyword evidence="5" id="KW-0804">Transcription</keyword>
<feature type="region of interest" description="Disordered" evidence="7">
    <location>
        <begin position="271"/>
        <end position="359"/>
    </location>
</feature>
<evidence type="ECO:0000256" key="5">
    <source>
        <dbReference type="ARBA" id="ARBA00023163"/>
    </source>
</evidence>
<dbReference type="Pfam" id="PF00172">
    <property type="entry name" value="Zn_clus"/>
    <property type="match status" value="1"/>
</dbReference>
<feature type="compositionally biased region" description="Polar residues" evidence="7">
    <location>
        <begin position="279"/>
        <end position="290"/>
    </location>
</feature>
<dbReference type="GO" id="GO:0008270">
    <property type="term" value="F:zinc ion binding"/>
    <property type="evidence" value="ECO:0007669"/>
    <property type="project" value="InterPro"/>
</dbReference>
<dbReference type="AlphaFoldDB" id="A0A9P8P5I6"/>
<dbReference type="PANTHER" id="PTHR36206">
    <property type="entry name" value="ASPERCRYPTIN BIOSYNTHESIS CLUSTER-SPECIFIC TRANSCRIPTION REGULATOR ATNN-RELATED"/>
    <property type="match status" value="1"/>
</dbReference>
<feature type="compositionally biased region" description="Basic residues" evidence="7">
    <location>
        <begin position="324"/>
        <end position="338"/>
    </location>
</feature>
<evidence type="ECO:0000259" key="8">
    <source>
        <dbReference type="PROSITE" id="PS50048"/>
    </source>
</evidence>
<dbReference type="SMART" id="SM00066">
    <property type="entry name" value="GAL4"/>
    <property type="match status" value="1"/>
</dbReference>
<dbReference type="PROSITE" id="PS50048">
    <property type="entry name" value="ZN2_CY6_FUNGAL_2"/>
    <property type="match status" value="1"/>
</dbReference>
<evidence type="ECO:0000256" key="4">
    <source>
        <dbReference type="ARBA" id="ARBA00023125"/>
    </source>
</evidence>
<dbReference type="GO" id="GO:0000981">
    <property type="term" value="F:DNA-binding transcription factor activity, RNA polymerase II-specific"/>
    <property type="evidence" value="ECO:0007669"/>
    <property type="project" value="InterPro"/>
</dbReference>
<keyword evidence="6" id="KW-0539">Nucleus</keyword>
<keyword evidence="1" id="KW-0479">Metal-binding</keyword>
<dbReference type="SUPFAM" id="SSF57701">
    <property type="entry name" value="Zn2/Cys6 DNA-binding domain"/>
    <property type="match status" value="1"/>
</dbReference>
<dbReference type="OrthoDB" id="3991215at2759"/>
<comment type="caution">
    <text evidence="9">The sequence shown here is derived from an EMBL/GenBank/DDBJ whole genome shotgun (WGS) entry which is preliminary data.</text>
</comment>
<feature type="compositionally biased region" description="Basic residues" evidence="7">
    <location>
        <begin position="299"/>
        <end position="316"/>
    </location>
</feature>
<dbReference type="Proteomes" id="UP000769157">
    <property type="component" value="Unassembled WGS sequence"/>
</dbReference>
<evidence type="ECO:0000256" key="6">
    <source>
        <dbReference type="ARBA" id="ARBA00023242"/>
    </source>
</evidence>
<dbReference type="EMBL" id="JAEUBE010000295">
    <property type="protein sequence ID" value="KAH3665893.1"/>
    <property type="molecule type" value="Genomic_DNA"/>
</dbReference>
<keyword evidence="2" id="KW-0862">Zinc</keyword>
<name>A0A9P8P5I6_9ASCO</name>
<keyword evidence="3" id="KW-0805">Transcription regulation</keyword>
<evidence type="ECO:0000256" key="7">
    <source>
        <dbReference type="SAM" id="MobiDB-lite"/>
    </source>
</evidence>
<proteinExistence type="predicted"/>
<evidence type="ECO:0000313" key="9">
    <source>
        <dbReference type="EMBL" id="KAH3665893.1"/>
    </source>
</evidence>
<dbReference type="Gene3D" id="4.10.240.10">
    <property type="entry name" value="Zn(2)-C6 fungal-type DNA-binding domain"/>
    <property type="match status" value="1"/>
</dbReference>